<comment type="caution">
    <text evidence="1">The sequence shown here is derived from an EMBL/GenBank/DDBJ whole genome shotgun (WGS) entry which is preliminary data.</text>
</comment>
<evidence type="ECO:0000313" key="2">
    <source>
        <dbReference type="Proteomes" id="UP001482620"/>
    </source>
</evidence>
<name>A0ABV0VND3_9TELE</name>
<proteinExistence type="predicted"/>
<keyword evidence="2" id="KW-1185">Reference proteome</keyword>
<evidence type="ECO:0000313" key="1">
    <source>
        <dbReference type="EMBL" id="MEQ2257833.1"/>
    </source>
</evidence>
<dbReference type="Proteomes" id="UP001482620">
    <property type="component" value="Unassembled WGS sequence"/>
</dbReference>
<dbReference type="EMBL" id="JAHRIQ010114632">
    <property type="protein sequence ID" value="MEQ2257833.1"/>
    <property type="molecule type" value="Genomic_DNA"/>
</dbReference>
<organism evidence="1 2">
    <name type="scientific">Ilyodon furcidens</name>
    <name type="common">goldbreast splitfin</name>
    <dbReference type="NCBI Taxonomy" id="33524"/>
    <lineage>
        <taxon>Eukaryota</taxon>
        <taxon>Metazoa</taxon>
        <taxon>Chordata</taxon>
        <taxon>Craniata</taxon>
        <taxon>Vertebrata</taxon>
        <taxon>Euteleostomi</taxon>
        <taxon>Actinopterygii</taxon>
        <taxon>Neopterygii</taxon>
        <taxon>Teleostei</taxon>
        <taxon>Neoteleostei</taxon>
        <taxon>Acanthomorphata</taxon>
        <taxon>Ovalentaria</taxon>
        <taxon>Atherinomorphae</taxon>
        <taxon>Cyprinodontiformes</taxon>
        <taxon>Goodeidae</taxon>
        <taxon>Ilyodon</taxon>
    </lineage>
</organism>
<gene>
    <name evidence="1" type="ORF">ILYODFUR_038859</name>
</gene>
<reference evidence="1 2" key="1">
    <citation type="submission" date="2021-06" db="EMBL/GenBank/DDBJ databases">
        <authorList>
            <person name="Palmer J.M."/>
        </authorList>
    </citation>
    <scope>NUCLEOTIDE SEQUENCE [LARGE SCALE GENOMIC DNA]</scope>
    <source>
        <strain evidence="2">if_2019</strain>
        <tissue evidence="1">Muscle</tissue>
    </source>
</reference>
<accession>A0ABV0VND3</accession>
<protein>
    <submittedName>
        <fullName evidence="1">Uncharacterized protein</fullName>
    </submittedName>
</protein>
<sequence length="99" mass="11036">MHKLTECAYKTHVGKTAGPKKEQRSLEPWGAALCYRRTGRWYDIGEPCGTGPNLDCTSFKVERQPKTRAMRSCDSSWRSFSSYAMMSGSGSGPIKTHVT</sequence>